<evidence type="ECO:0000313" key="7">
    <source>
        <dbReference type="Proteomes" id="UP000428260"/>
    </source>
</evidence>
<gene>
    <name evidence="6" type="ORF">GM418_20045</name>
</gene>
<keyword evidence="7" id="KW-1185">Reference proteome</keyword>
<evidence type="ECO:0000256" key="1">
    <source>
        <dbReference type="ARBA" id="ARBA00004141"/>
    </source>
</evidence>
<keyword evidence="4 5" id="KW-0472">Membrane</keyword>
<feature type="transmembrane region" description="Helical" evidence="5">
    <location>
        <begin position="47"/>
        <end position="65"/>
    </location>
</feature>
<dbReference type="Pfam" id="PF13564">
    <property type="entry name" value="DoxX_2"/>
    <property type="match status" value="1"/>
</dbReference>
<dbReference type="Proteomes" id="UP000428260">
    <property type="component" value="Chromosome"/>
</dbReference>
<organism evidence="6 7">
    <name type="scientific">Maribellus comscasis</name>
    <dbReference type="NCBI Taxonomy" id="2681766"/>
    <lineage>
        <taxon>Bacteria</taxon>
        <taxon>Pseudomonadati</taxon>
        <taxon>Bacteroidota</taxon>
        <taxon>Bacteroidia</taxon>
        <taxon>Marinilabiliales</taxon>
        <taxon>Prolixibacteraceae</taxon>
        <taxon>Maribellus</taxon>
    </lineage>
</organism>
<accession>A0A6I6JZW1</accession>
<dbReference type="InterPro" id="IPR032808">
    <property type="entry name" value="DoxX"/>
</dbReference>
<dbReference type="EMBL" id="CP046401">
    <property type="protein sequence ID" value="QGY48171.1"/>
    <property type="molecule type" value="Genomic_DNA"/>
</dbReference>
<feature type="transmembrane region" description="Helical" evidence="5">
    <location>
        <begin position="12"/>
        <end position="35"/>
    </location>
</feature>
<sequence length="119" mass="13274">MSTKEISKTRKIAAWVIAGSLTALYLFSASGKLFLHPEQMEQMHLADWRIIIALGEIVSALLFLFPKTNKVGTLLLSSYMGGAIIIHMTGGIGIVMPVVVLMFVWVGFYLRNPKFFKLK</sequence>
<keyword evidence="3 5" id="KW-1133">Transmembrane helix</keyword>
<reference evidence="6 7" key="1">
    <citation type="submission" date="2019-11" db="EMBL/GenBank/DDBJ databases">
        <authorList>
            <person name="Zheng R.K."/>
            <person name="Sun C.M."/>
        </authorList>
    </citation>
    <scope>NUCLEOTIDE SEQUENCE [LARGE SCALE GENOMIC DNA]</scope>
    <source>
        <strain evidence="6 7">WC007</strain>
    </source>
</reference>
<proteinExistence type="predicted"/>
<evidence type="ECO:0000256" key="2">
    <source>
        <dbReference type="ARBA" id="ARBA00022692"/>
    </source>
</evidence>
<keyword evidence="2 5" id="KW-0812">Transmembrane</keyword>
<dbReference type="KEGG" id="mcos:GM418_20045"/>
<name>A0A6I6JZW1_9BACT</name>
<dbReference type="GO" id="GO:0016020">
    <property type="term" value="C:membrane"/>
    <property type="evidence" value="ECO:0007669"/>
    <property type="project" value="UniProtKB-SubCell"/>
</dbReference>
<evidence type="ECO:0000256" key="4">
    <source>
        <dbReference type="ARBA" id="ARBA00023136"/>
    </source>
</evidence>
<feature type="transmembrane region" description="Helical" evidence="5">
    <location>
        <begin position="85"/>
        <end position="110"/>
    </location>
</feature>
<evidence type="ECO:0000313" key="6">
    <source>
        <dbReference type="EMBL" id="QGY48171.1"/>
    </source>
</evidence>
<evidence type="ECO:0000256" key="5">
    <source>
        <dbReference type="SAM" id="Phobius"/>
    </source>
</evidence>
<comment type="subcellular location">
    <subcellularLocation>
        <location evidence="1">Membrane</location>
        <topology evidence="1">Multi-pass membrane protein</topology>
    </subcellularLocation>
</comment>
<dbReference type="AlphaFoldDB" id="A0A6I6JZW1"/>
<protein>
    <submittedName>
        <fullName evidence="6">DoxX family protein</fullName>
    </submittedName>
</protein>
<evidence type="ECO:0000256" key="3">
    <source>
        <dbReference type="ARBA" id="ARBA00022989"/>
    </source>
</evidence>